<dbReference type="EMBL" id="BMAO01012239">
    <property type="protein sequence ID" value="GFQ79872.1"/>
    <property type="molecule type" value="Genomic_DNA"/>
</dbReference>
<accession>A0A8X6FHL7</accession>
<gene>
    <name evidence="1" type="ORF">TNCT_79481</name>
</gene>
<name>A0A8X6FHL7_TRICU</name>
<evidence type="ECO:0000313" key="2">
    <source>
        <dbReference type="Proteomes" id="UP000887116"/>
    </source>
</evidence>
<protein>
    <submittedName>
        <fullName evidence="1">Uncharacterized protein</fullName>
    </submittedName>
</protein>
<organism evidence="1 2">
    <name type="scientific">Trichonephila clavata</name>
    <name type="common">Joro spider</name>
    <name type="synonym">Nephila clavata</name>
    <dbReference type="NCBI Taxonomy" id="2740835"/>
    <lineage>
        <taxon>Eukaryota</taxon>
        <taxon>Metazoa</taxon>
        <taxon>Ecdysozoa</taxon>
        <taxon>Arthropoda</taxon>
        <taxon>Chelicerata</taxon>
        <taxon>Arachnida</taxon>
        <taxon>Araneae</taxon>
        <taxon>Araneomorphae</taxon>
        <taxon>Entelegynae</taxon>
        <taxon>Araneoidea</taxon>
        <taxon>Nephilidae</taxon>
        <taxon>Trichonephila</taxon>
    </lineage>
</organism>
<proteinExistence type="predicted"/>
<sequence length="79" mass="9066">MNLKNHSYSYSKHRTRSGTILQMSPANGKCHLPPCPATGVPLSLQSVRKGKHVHLFQNQKTILPFEIFMMQRQTIEMED</sequence>
<comment type="caution">
    <text evidence="1">The sequence shown here is derived from an EMBL/GenBank/DDBJ whole genome shotgun (WGS) entry which is preliminary data.</text>
</comment>
<dbReference type="Proteomes" id="UP000887116">
    <property type="component" value="Unassembled WGS sequence"/>
</dbReference>
<dbReference type="AlphaFoldDB" id="A0A8X6FHL7"/>
<reference evidence="1" key="1">
    <citation type="submission" date="2020-07" db="EMBL/GenBank/DDBJ databases">
        <title>Multicomponent nature underlies the extraordinary mechanical properties of spider dragline silk.</title>
        <authorList>
            <person name="Kono N."/>
            <person name="Nakamura H."/>
            <person name="Mori M."/>
            <person name="Yoshida Y."/>
            <person name="Ohtoshi R."/>
            <person name="Malay A.D."/>
            <person name="Moran D.A.P."/>
            <person name="Tomita M."/>
            <person name="Numata K."/>
            <person name="Arakawa K."/>
        </authorList>
    </citation>
    <scope>NUCLEOTIDE SEQUENCE</scope>
</reference>
<evidence type="ECO:0000313" key="1">
    <source>
        <dbReference type="EMBL" id="GFQ79872.1"/>
    </source>
</evidence>
<keyword evidence="2" id="KW-1185">Reference proteome</keyword>